<dbReference type="EMBL" id="JASCXX010000002">
    <property type="protein sequence ID" value="MDI6447827.1"/>
    <property type="molecule type" value="Genomic_DNA"/>
</dbReference>
<dbReference type="PROSITE" id="PS51708">
    <property type="entry name" value="CHAD"/>
    <property type="match status" value="1"/>
</dbReference>
<evidence type="ECO:0000259" key="2">
    <source>
        <dbReference type="PROSITE" id="PS51708"/>
    </source>
</evidence>
<dbReference type="PANTHER" id="PTHR39339">
    <property type="entry name" value="SLR1444 PROTEIN"/>
    <property type="match status" value="1"/>
</dbReference>
<dbReference type="Gene3D" id="1.40.20.10">
    <property type="entry name" value="CHAD domain"/>
    <property type="match status" value="1"/>
</dbReference>
<dbReference type="RefSeq" id="WP_349243239.1">
    <property type="nucleotide sequence ID" value="NZ_JASCXX010000002.1"/>
</dbReference>
<accession>A0AAW6TRL7</accession>
<reference evidence="3" key="1">
    <citation type="submission" date="2023-05" db="EMBL/GenBank/DDBJ databases">
        <title>Anaerotaeda fermentans gen. nov., sp. nov., a novel anaerobic planctomycete of the new family within the order Sedimentisphaerales isolated from Taman Peninsula, Russia.</title>
        <authorList>
            <person name="Khomyakova M.A."/>
            <person name="Merkel A.Y."/>
            <person name="Slobodkin A.I."/>
        </authorList>
    </citation>
    <scope>NUCLEOTIDE SEQUENCE</scope>
    <source>
        <strain evidence="3">M17dextr</strain>
    </source>
</reference>
<dbReference type="PANTHER" id="PTHR39339:SF1">
    <property type="entry name" value="CHAD DOMAIN-CONTAINING PROTEIN"/>
    <property type="match status" value="1"/>
</dbReference>
<comment type="caution">
    <text evidence="3">The sequence shown here is derived from an EMBL/GenBank/DDBJ whole genome shotgun (WGS) entry which is preliminary data.</text>
</comment>
<keyword evidence="4" id="KW-1185">Reference proteome</keyword>
<dbReference type="Proteomes" id="UP001431776">
    <property type="component" value="Unassembled WGS sequence"/>
</dbReference>
<name>A0AAW6TRL7_9BACT</name>
<sequence length="360" mass="40999">MDEDREHRKAAVTTAGSSCRLVACQYLSGQLDALVTQMAGVRRDEDIEPVHQARVASRRLRVALGMFADCFDAKKVGRWRKRLRGLTRGLGPARDLDVHIAFVEGFLAGLEEKDRTHRPGIERLLLRLRQDRLAAQPEAVETLDRLNKGDLLAEMHGEIERARFLLRTQSVPLQSPVVFERAAAHILRRQRGLLAAAPVLDDPDDVAGHHRVRIAAKKLRYTMEVCIPAFDKQLAGAIKAVKKVQSSLGDIHDCDVWIANLGTFVEQERERTVAYFGHVRPFNRLQPGLEFLRAERANHRRQAFAELVEYWRRLDDERFWSDLETMLETYVEIAQQPDPATQDEPIHGTEEEIENDSPAQ</sequence>
<dbReference type="SMART" id="SM00880">
    <property type="entry name" value="CHAD"/>
    <property type="match status" value="1"/>
</dbReference>
<dbReference type="AlphaFoldDB" id="A0AAW6TRL7"/>
<organism evidence="3 4">
    <name type="scientific">Anaerobaca lacustris</name>
    <dbReference type="NCBI Taxonomy" id="3044600"/>
    <lineage>
        <taxon>Bacteria</taxon>
        <taxon>Pseudomonadati</taxon>
        <taxon>Planctomycetota</taxon>
        <taxon>Phycisphaerae</taxon>
        <taxon>Sedimentisphaerales</taxon>
        <taxon>Anaerobacaceae</taxon>
        <taxon>Anaerobaca</taxon>
    </lineage>
</organism>
<feature type="domain" description="CHAD" evidence="2">
    <location>
        <begin position="16"/>
        <end position="312"/>
    </location>
</feature>
<feature type="compositionally biased region" description="Acidic residues" evidence="1">
    <location>
        <begin position="351"/>
        <end position="360"/>
    </location>
</feature>
<gene>
    <name evidence="3" type="ORF">QJ522_02130</name>
</gene>
<protein>
    <submittedName>
        <fullName evidence="3">CHAD domain-containing protein</fullName>
    </submittedName>
</protein>
<proteinExistence type="predicted"/>
<dbReference type="Pfam" id="PF05235">
    <property type="entry name" value="CHAD"/>
    <property type="match status" value="1"/>
</dbReference>
<feature type="region of interest" description="Disordered" evidence="1">
    <location>
        <begin position="335"/>
        <end position="360"/>
    </location>
</feature>
<evidence type="ECO:0000313" key="4">
    <source>
        <dbReference type="Proteomes" id="UP001431776"/>
    </source>
</evidence>
<dbReference type="InterPro" id="IPR007899">
    <property type="entry name" value="CHAD_dom"/>
</dbReference>
<evidence type="ECO:0000313" key="3">
    <source>
        <dbReference type="EMBL" id="MDI6447827.1"/>
    </source>
</evidence>
<evidence type="ECO:0000256" key="1">
    <source>
        <dbReference type="SAM" id="MobiDB-lite"/>
    </source>
</evidence>
<dbReference type="InterPro" id="IPR038186">
    <property type="entry name" value="CHAD_dom_sf"/>
</dbReference>